<evidence type="ECO:0000313" key="5">
    <source>
        <dbReference type="EMBL" id="TQD40195.1"/>
    </source>
</evidence>
<name>A0A507ZZV2_9FLAO</name>
<dbReference type="RefSeq" id="WP_141420725.1">
    <property type="nucleotide sequence ID" value="NZ_VIAR01000002.1"/>
</dbReference>
<keyword evidence="6" id="KW-1185">Reference proteome</keyword>
<dbReference type="CDD" id="cd00834">
    <property type="entry name" value="KAS_I_II"/>
    <property type="match status" value="1"/>
</dbReference>
<dbReference type="PROSITE" id="PS52004">
    <property type="entry name" value="KS3_2"/>
    <property type="match status" value="1"/>
</dbReference>
<feature type="domain" description="Ketosynthase family 3 (KS3)" evidence="4">
    <location>
        <begin position="2"/>
        <end position="397"/>
    </location>
</feature>
<reference evidence="5 6" key="1">
    <citation type="submission" date="2019-06" db="EMBL/GenBank/DDBJ databases">
        <title>Flavibacter putida gen. nov., sp. nov., a novel marine bacterium of the family Flavobacteriaceae isolated from coastal seawater.</title>
        <authorList>
            <person name="Feng X."/>
        </authorList>
    </citation>
    <scope>NUCLEOTIDE SEQUENCE [LARGE SCALE GENOMIC DNA]</scope>
    <source>
        <strain evidence="5 6">PLHSN227</strain>
    </source>
</reference>
<dbReference type="Proteomes" id="UP000317169">
    <property type="component" value="Unassembled WGS sequence"/>
</dbReference>
<protein>
    <submittedName>
        <fullName evidence="5">Beta-ketoacyl-[acyl-carrier-protein] synthase family protein</fullName>
    </submittedName>
</protein>
<dbReference type="OrthoDB" id="9808669at2"/>
<dbReference type="InterPro" id="IPR020841">
    <property type="entry name" value="PKS_Beta-ketoAc_synthase_dom"/>
</dbReference>
<accession>A0A507ZZV2</accession>
<dbReference type="AlphaFoldDB" id="A0A507ZZV2"/>
<dbReference type="InterPro" id="IPR014030">
    <property type="entry name" value="Ketoacyl_synth_N"/>
</dbReference>
<evidence type="ECO:0000256" key="2">
    <source>
        <dbReference type="ARBA" id="ARBA00022679"/>
    </source>
</evidence>
<dbReference type="InterPro" id="IPR016039">
    <property type="entry name" value="Thiolase-like"/>
</dbReference>
<dbReference type="Pfam" id="PF00109">
    <property type="entry name" value="ketoacyl-synt"/>
    <property type="match status" value="1"/>
</dbReference>
<dbReference type="GO" id="GO:0006633">
    <property type="term" value="P:fatty acid biosynthetic process"/>
    <property type="evidence" value="ECO:0007669"/>
    <property type="project" value="TreeGrafter"/>
</dbReference>
<dbReference type="EMBL" id="VIAR01000002">
    <property type="protein sequence ID" value="TQD40195.1"/>
    <property type="molecule type" value="Genomic_DNA"/>
</dbReference>
<dbReference type="GO" id="GO:0004315">
    <property type="term" value="F:3-oxoacyl-[acyl-carrier-protein] synthase activity"/>
    <property type="evidence" value="ECO:0007669"/>
    <property type="project" value="TreeGrafter"/>
</dbReference>
<sequence>MKTRVAITGMGVISAIGNTVAENFASLCNSESGLRHLDFLDTKHANNYLFGEVKQSNTALVQKLNLPNDNNFTRGALLASLAAKEALKNANLENLPRDLAFINATSVGGMDYTEKYYRKFSDKQKTQKYIEAQHPGFTTDVIAAHLGCKNLVTTISTACSSSANAILTGTKLIETNKAKQVLVGGTDCLSKFTINGFKSLLILSEKACKAFDENRDGLNLGEAAAYLVLESEETAKQRNQPILSYCSGYANANDAYHQTASSATGEGNYLAIQQALQKANLDASQIDYILAHGTATINNDVSEGKALQRIFKNFNLPPVSSTKAFTGHTLGAAGAVEAVFAILALQKQVVFKNLNFKNKMPETSIKPVEDFQTNRNQHVLSNSFGFGGNCTSLIFSKA</sequence>
<proteinExistence type="inferred from homology"/>
<evidence type="ECO:0000256" key="3">
    <source>
        <dbReference type="RuleBase" id="RU003694"/>
    </source>
</evidence>
<dbReference type="Pfam" id="PF02801">
    <property type="entry name" value="Ketoacyl-synt_C"/>
    <property type="match status" value="1"/>
</dbReference>
<dbReference type="SMART" id="SM00825">
    <property type="entry name" value="PKS_KS"/>
    <property type="match status" value="1"/>
</dbReference>
<dbReference type="InterPro" id="IPR014031">
    <property type="entry name" value="Ketoacyl_synth_C"/>
</dbReference>
<dbReference type="GO" id="GO:0005829">
    <property type="term" value="C:cytosol"/>
    <property type="evidence" value="ECO:0007669"/>
    <property type="project" value="TreeGrafter"/>
</dbReference>
<dbReference type="InterPro" id="IPR000794">
    <property type="entry name" value="Beta-ketoacyl_synthase"/>
</dbReference>
<dbReference type="Gene3D" id="3.40.47.10">
    <property type="match status" value="1"/>
</dbReference>
<dbReference type="PANTHER" id="PTHR11712:SF336">
    <property type="entry name" value="3-OXOACYL-[ACYL-CARRIER-PROTEIN] SYNTHASE, MITOCHONDRIAL"/>
    <property type="match status" value="1"/>
</dbReference>
<dbReference type="PANTHER" id="PTHR11712">
    <property type="entry name" value="POLYKETIDE SYNTHASE-RELATED"/>
    <property type="match status" value="1"/>
</dbReference>
<evidence type="ECO:0000256" key="1">
    <source>
        <dbReference type="ARBA" id="ARBA00008467"/>
    </source>
</evidence>
<comment type="similarity">
    <text evidence="1 3">Belongs to the thiolase-like superfamily. Beta-ketoacyl-ACP synthases family.</text>
</comment>
<evidence type="ECO:0000313" key="6">
    <source>
        <dbReference type="Proteomes" id="UP000317169"/>
    </source>
</evidence>
<evidence type="ECO:0000259" key="4">
    <source>
        <dbReference type="PROSITE" id="PS52004"/>
    </source>
</evidence>
<dbReference type="SUPFAM" id="SSF53901">
    <property type="entry name" value="Thiolase-like"/>
    <property type="match status" value="2"/>
</dbReference>
<keyword evidence="2 3" id="KW-0808">Transferase</keyword>
<gene>
    <name evidence="5" type="ORF">FKR84_03070</name>
</gene>
<organism evidence="5 6">
    <name type="scientific">Haloflavibacter putidus</name>
    <dbReference type="NCBI Taxonomy" id="2576776"/>
    <lineage>
        <taxon>Bacteria</taxon>
        <taxon>Pseudomonadati</taxon>
        <taxon>Bacteroidota</taxon>
        <taxon>Flavobacteriia</taxon>
        <taxon>Flavobacteriales</taxon>
        <taxon>Flavobacteriaceae</taxon>
        <taxon>Haloflavibacter</taxon>
    </lineage>
</organism>
<comment type="caution">
    <text evidence="5">The sequence shown here is derived from an EMBL/GenBank/DDBJ whole genome shotgun (WGS) entry which is preliminary data.</text>
</comment>